<name>A0A517RPP8_9PLAN</name>
<evidence type="ECO:0000313" key="3">
    <source>
        <dbReference type="Proteomes" id="UP000317171"/>
    </source>
</evidence>
<feature type="domain" description="NodB homology" evidence="1">
    <location>
        <begin position="75"/>
        <end position="186"/>
    </location>
</feature>
<gene>
    <name evidence="2" type="ORF">Pan241w_59520</name>
</gene>
<evidence type="ECO:0000259" key="1">
    <source>
        <dbReference type="Pfam" id="PF01522"/>
    </source>
</evidence>
<accession>A0A517RPP8</accession>
<proteinExistence type="predicted"/>
<keyword evidence="3" id="KW-1185">Reference proteome</keyword>
<organism evidence="2 3">
    <name type="scientific">Gimesia alba</name>
    <dbReference type="NCBI Taxonomy" id="2527973"/>
    <lineage>
        <taxon>Bacteria</taxon>
        <taxon>Pseudomonadati</taxon>
        <taxon>Planctomycetota</taxon>
        <taxon>Planctomycetia</taxon>
        <taxon>Planctomycetales</taxon>
        <taxon>Planctomycetaceae</taxon>
        <taxon>Gimesia</taxon>
    </lineage>
</organism>
<dbReference type="Gene3D" id="3.20.20.370">
    <property type="entry name" value="Glycoside hydrolase/deacetylase"/>
    <property type="match status" value="1"/>
</dbReference>
<dbReference type="KEGG" id="gaz:Pan241w_59520"/>
<dbReference type="InterPro" id="IPR002509">
    <property type="entry name" value="NODB_dom"/>
</dbReference>
<dbReference type="Proteomes" id="UP000317171">
    <property type="component" value="Chromosome"/>
</dbReference>
<sequence length="338" mass="38285">MLETKTPLSRRSFMSLLAASTLGLQTKITRSEDTTTRPKAQIAITFDLEMSRQYPRREMLEWDYQKGNLNQATKDYSLKAAETAKASGGIIHFFCVGRVLEQKDAGWLKKISETGHPIGNHTYDHVNVWATEPQKTQFRFQRSPWLLGGKTAEQVIRQNIRLTTEAMQQRLEIAADGFRTPGGSNTALDQREDLQKMLLAEGFHWVSSKYPKHKTSPVGEKPGQEIYQSILKAQQAAQPYIYPTGLIEIPMSPISDVGAFRTSQWKLKYFLKSVELCIQQAIEQGGVFDFLCHPSIMYVEDPQFETVKLICNLVNQAGDRAEIVGLSDIAKRVSKKQR</sequence>
<protein>
    <submittedName>
        <fullName evidence="2">Polysaccharide deacetylase</fullName>
    </submittedName>
</protein>
<dbReference type="SUPFAM" id="SSF88713">
    <property type="entry name" value="Glycoside hydrolase/deacetylase"/>
    <property type="match status" value="1"/>
</dbReference>
<dbReference type="EMBL" id="CP036269">
    <property type="protein sequence ID" value="QDT45824.1"/>
    <property type="molecule type" value="Genomic_DNA"/>
</dbReference>
<dbReference type="GO" id="GO:0005975">
    <property type="term" value="P:carbohydrate metabolic process"/>
    <property type="evidence" value="ECO:0007669"/>
    <property type="project" value="InterPro"/>
</dbReference>
<dbReference type="AlphaFoldDB" id="A0A517RPP8"/>
<dbReference type="OrthoDB" id="9806342at2"/>
<reference evidence="2 3" key="1">
    <citation type="submission" date="2019-02" db="EMBL/GenBank/DDBJ databases">
        <title>Deep-cultivation of Planctomycetes and their phenomic and genomic characterization uncovers novel biology.</title>
        <authorList>
            <person name="Wiegand S."/>
            <person name="Jogler M."/>
            <person name="Boedeker C."/>
            <person name="Pinto D."/>
            <person name="Vollmers J."/>
            <person name="Rivas-Marin E."/>
            <person name="Kohn T."/>
            <person name="Peeters S.H."/>
            <person name="Heuer A."/>
            <person name="Rast P."/>
            <person name="Oberbeckmann S."/>
            <person name="Bunk B."/>
            <person name="Jeske O."/>
            <person name="Meyerdierks A."/>
            <person name="Storesund J.E."/>
            <person name="Kallscheuer N."/>
            <person name="Luecker S."/>
            <person name="Lage O.M."/>
            <person name="Pohl T."/>
            <person name="Merkel B.J."/>
            <person name="Hornburger P."/>
            <person name="Mueller R.-W."/>
            <person name="Bruemmer F."/>
            <person name="Labrenz M."/>
            <person name="Spormann A.M."/>
            <person name="Op den Camp H."/>
            <person name="Overmann J."/>
            <person name="Amann R."/>
            <person name="Jetten M.S.M."/>
            <person name="Mascher T."/>
            <person name="Medema M.H."/>
            <person name="Devos D.P."/>
            <person name="Kaster A.-K."/>
            <person name="Ovreas L."/>
            <person name="Rohde M."/>
            <person name="Galperin M.Y."/>
            <person name="Jogler C."/>
        </authorList>
    </citation>
    <scope>NUCLEOTIDE SEQUENCE [LARGE SCALE GENOMIC DNA]</scope>
    <source>
        <strain evidence="2 3">Pan241w</strain>
    </source>
</reference>
<evidence type="ECO:0000313" key="2">
    <source>
        <dbReference type="EMBL" id="QDT45824.1"/>
    </source>
</evidence>
<dbReference type="GO" id="GO:0016810">
    <property type="term" value="F:hydrolase activity, acting on carbon-nitrogen (but not peptide) bonds"/>
    <property type="evidence" value="ECO:0007669"/>
    <property type="project" value="InterPro"/>
</dbReference>
<dbReference type="InterPro" id="IPR011330">
    <property type="entry name" value="Glyco_hydro/deAcase_b/a-brl"/>
</dbReference>
<dbReference type="Pfam" id="PF01522">
    <property type="entry name" value="Polysacc_deac_1"/>
    <property type="match status" value="1"/>
</dbReference>
<dbReference type="RefSeq" id="WP_145222815.1">
    <property type="nucleotide sequence ID" value="NZ_CP036269.1"/>
</dbReference>